<dbReference type="FunCoup" id="A0A2G5DQ77">
    <property type="interactions" value="59"/>
</dbReference>
<dbReference type="InParanoid" id="A0A2G5DQ77"/>
<accession>A0A2G5DQ77</accession>
<evidence type="ECO:0000313" key="1">
    <source>
        <dbReference type="EMBL" id="PIA45674.1"/>
    </source>
</evidence>
<name>A0A2G5DQ77_AQUCA</name>
<keyword evidence="2" id="KW-1185">Reference proteome</keyword>
<dbReference type="PANTHER" id="PTHR35121">
    <property type="entry name" value="HOMEODOMAIN PROTEIN 8, PUTATIVE-RELATED"/>
    <property type="match status" value="1"/>
</dbReference>
<gene>
    <name evidence="1" type="ORF">AQUCO_01600123v1</name>
</gene>
<evidence type="ECO:0000313" key="2">
    <source>
        <dbReference type="Proteomes" id="UP000230069"/>
    </source>
</evidence>
<dbReference type="PANTHER" id="PTHR35121:SF2">
    <property type="entry name" value="SWIM-TYPE DOMAIN-CONTAINING PROTEIN"/>
    <property type="match status" value="1"/>
</dbReference>
<dbReference type="EMBL" id="KZ305033">
    <property type="protein sequence ID" value="PIA45674.1"/>
    <property type="molecule type" value="Genomic_DNA"/>
</dbReference>
<reference evidence="1 2" key="1">
    <citation type="submission" date="2017-09" db="EMBL/GenBank/DDBJ databases">
        <title>WGS assembly of Aquilegia coerulea Goldsmith.</title>
        <authorList>
            <person name="Hodges S."/>
            <person name="Kramer E."/>
            <person name="Nordborg M."/>
            <person name="Tomkins J."/>
            <person name="Borevitz J."/>
            <person name="Derieg N."/>
            <person name="Yan J."/>
            <person name="Mihaltcheva S."/>
            <person name="Hayes R.D."/>
            <person name="Rokhsar D."/>
        </authorList>
    </citation>
    <scope>NUCLEOTIDE SEQUENCE [LARGE SCALE GENOMIC DNA]</scope>
    <source>
        <strain evidence="2">cv. Goldsmith</strain>
    </source>
</reference>
<proteinExistence type="predicted"/>
<dbReference type="Proteomes" id="UP000230069">
    <property type="component" value="Unassembled WGS sequence"/>
</dbReference>
<dbReference type="AlphaFoldDB" id="A0A2G5DQ77"/>
<protein>
    <submittedName>
        <fullName evidence="1">Uncharacterized protein</fullName>
    </submittedName>
</protein>
<dbReference type="OrthoDB" id="1696465at2759"/>
<organism evidence="1 2">
    <name type="scientific">Aquilegia coerulea</name>
    <name type="common">Rocky mountain columbine</name>
    <dbReference type="NCBI Taxonomy" id="218851"/>
    <lineage>
        <taxon>Eukaryota</taxon>
        <taxon>Viridiplantae</taxon>
        <taxon>Streptophyta</taxon>
        <taxon>Embryophyta</taxon>
        <taxon>Tracheophyta</taxon>
        <taxon>Spermatophyta</taxon>
        <taxon>Magnoliopsida</taxon>
        <taxon>Ranunculales</taxon>
        <taxon>Ranunculaceae</taxon>
        <taxon>Thalictroideae</taxon>
        <taxon>Aquilegia</taxon>
    </lineage>
</organism>
<sequence>MASGAAEGLIRCVLDGCLSESGVEIERKPYHRNCSCALHKPKGQCYKVSNGNKKISYPMRRSYSESCLALAESNFASPSSSPSYMLLGVKIKTKLELCREEESD</sequence>